<feature type="region of interest" description="Disordered" evidence="1">
    <location>
        <begin position="167"/>
        <end position="186"/>
    </location>
</feature>
<dbReference type="EMBL" id="LDRB01000007">
    <property type="protein sequence ID" value="KTR42615.1"/>
    <property type="molecule type" value="Genomic_DNA"/>
</dbReference>
<dbReference type="InterPro" id="IPR043857">
    <property type="entry name" value="DUF5819"/>
</dbReference>
<keyword evidence="4" id="KW-1185">Reference proteome</keyword>
<protein>
    <submittedName>
        <fullName evidence="3">Uncharacterized protein</fullName>
    </submittedName>
</protein>
<sequence>MVCTYAVLALVLAGPVTPISFALAPVAHRIEPWFSQSWQLFAPDPISEERGVLARVMCGRRATGFVDITTPGISRSNSRRLFPSRESRVISNLLVQRFMEDPVSERLAEKNIERPRQLDDEAQRAQDEAEQLLARYAAQRIDCAKGSHPTAVQLRYVFHRFPGWSRRTAPDSPEHTRVEESQWITL</sequence>
<proteinExistence type="predicted"/>
<evidence type="ECO:0000256" key="1">
    <source>
        <dbReference type="SAM" id="MobiDB-lite"/>
    </source>
</evidence>
<feature type="chain" id="PRO_5047248263" evidence="2">
    <location>
        <begin position="23"/>
        <end position="186"/>
    </location>
</feature>
<evidence type="ECO:0000256" key="2">
    <source>
        <dbReference type="SAM" id="SignalP"/>
    </source>
</evidence>
<reference evidence="3 4" key="1">
    <citation type="journal article" date="2016" name="Front. Microbiol.">
        <title>Genomic Resource of Rice Seed Associated Bacteria.</title>
        <authorList>
            <person name="Midha S."/>
            <person name="Bansal K."/>
            <person name="Sharma S."/>
            <person name="Kumar N."/>
            <person name="Patil P.P."/>
            <person name="Chaudhry V."/>
            <person name="Patil P.B."/>
        </authorList>
    </citation>
    <scope>NUCLEOTIDE SEQUENCE [LARGE SCALE GENOMIC DNA]</scope>
    <source>
        <strain evidence="3 4">NS263</strain>
    </source>
</reference>
<gene>
    <name evidence="3" type="ORF">NS263_01645</name>
</gene>
<dbReference type="Pfam" id="PF19136">
    <property type="entry name" value="DUF5819"/>
    <property type="match status" value="1"/>
</dbReference>
<feature type="signal peptide" evidence="2">
    <location>
        <begin position="1"/>
        <end position="22"/>
    </location>
</feature>
<accession>A0ABR5S9R3</accession>
<dbReference type="Proteomes" id="UP000078335">
    <property type="component" value="Unassembled WGS sequence"/>
</dbReference>
<feature type="compositionally biased region" description="Basic and acidic residues" evidence="1">
    <location>
        <begin position="168"/>
        <end position="180"/>
    </location>
</feature>
<organism evidence="3 4">
    <name type="scientific">Curtobacterium oceanosedimentum</name>
    <dbReference type="NCBI Taxonomy" id="465820"/>
    <lineage>
        <taxon>Bacteria</taxon>
        <taxon>Bacillati</taxon>
        <taxon>Actinomycetota</taxon>
        <taxon>Actinomycetes</taxon>
        <taxon>Micrococcales</taxon>
        <taxon>Microbacteriaceae</taxon>
        <taxon>Curtobacterium</taxon>
    </lineage>
</organism>
<name>A0ABR5S9R3_9MICO</name>
<keyword evidence="2" id="KW-0732">Signal</keyword>
<evidence type="ECO:0000313" key="3">
    <source>
        <dbReference type="EMBL" id="KTR42615.1"/>
    </source>
</evidence>
<comment type="caution">
    <text evidence="3">The sequence shown here is derived from an EMBL/GenBank/DDBJ whole genome shotgun (WGS) entry which is preliminary data.</text>
</comment>
<evidence type="ECO:0000313" key="4">
    <source>
        <dbReference type="Proteomes" id="UP000078335"/>
    </source>
</evidence>